<dbReference type="GO" id="GO:0003743">
    <property type="term" value="F:translation initiation factor activity"/>
    <property type="evidence" value="ECO:0007669"/>
    <property type="project" value="UniProtKB-KW"/>
</dbReference>
<dbReference type="EMBL" id="CAAALY010105651">
    <property type="protein sequence ID" value="VEL29729.1"/>
    <property type="molecule type" value="Genomic_DNA"/>
</dbReference>
<keyword evidence="1" id="KW-0963">Cytoplasm</keyword>
<evidence type="ECO:0000313" key="5">
    <source>
        <dbReference type="EMBL" id="VEL29729.1"/>
    </source>
</evidence>
<dbReference type="AlphaFoldDB" id="A0A3S5CKY8"/>
<dbReference type="InterPro" id="IPR008905">
    <property type="entry name" value="EIF3C_N_dom"/>
</dbReference>
<dbReference type="OrthoDB" id="29647at2759"/>
<keyword evidence="3" id="KW-0648">Protein biosynthesis</keyword>
<feature type="domain" description="Eukaryotic translation initiation factor 3 subunit C N-terminal" evidence="4">
    <location>
        <begin position="1"/>
        <end position="152"/>
    </location>
</feature>
<evidence type="ECO:0000259" key="4">
    <source>
        <dbReference type="Pfam" id="PF05470"/>
    </source>
</evidence>
<keyword evidence="2" id="KW-0396">Initiation factor</keyword>
<dbReference type="PANTHER" id="PTHR13937">
    <property type="entry name" value="EUKARYOTIC TRANSLATION INITATION FACTOR 3, SUBUNIT 8 EIF3S8 -RELATED"/>
    <property type="match status" value="1"/>
</dbReference>
<dbReference type="GO" id="GO:0005852">
    <property type="term" value="C:eukaryotic translation initiation factor 3 complex"/>
    <property type="evidence" value="ECO:0007669"/>
    <property type="project" value="InterPro"/>
</dbReference>
<keyword evidence="6" id="KW-1185">Reference proteome</keyword>
<reference evidence="5" key="1">
    <citation type="submission" date="2018-11" db="EMBL/GenBank/DDBJ databases">
        <authorList>
            <consortium name="Pathogen Informatics"/>
        </authorList>
    </citation>
    <scope>NUCLEOTIDE SEQUENCE</scope>
</reference>
<gene>
    <name evidence="5" type="ORF">PXEA_LOCUS23169</name>
</gene>
<accession>A0A3S5CKY8</accession>
<dbReference type="GO" id="GO:0003723">
    <property type="term" value="F:RNA binding"/>
    <property type="evidence" value="ECO:0007669"/>
    <property type="project" value="InterPro"/>
</dbReference>
<evidence type="ECO:0000256" key="3">
    <source>
        <dbReference type="ARBA" id="ARBA00022917"/>
    </source>
</evidence>
<proteinExistence type="predicted"/>
<evidence type="ECO:0000256" key="1">
    <source>
        <dbReference type="ARBA" id="ARBA00022490"/>
    </source>
</evidence>
<sequence>MEQLCRYIYSNDKTDRLRTRAILCHIYFLALYDHWYKARDLMLMSNLQMNIDHADQSTMILYNRAIVQLGLCAFRQGHIREAHNALVDLMSSMRVRELLAQGLYTQARYEKSPEEEKRERALQTPYHMHINTELLECVYMVSAMLLEIPMLAG</sequence>
<comment type="caution">
    <text evidence="5">The sequence shown here is derived from an EMBL/GenBank/DDBJ whole genome shotgun (WGS) entry which is preliminary data.</text>
</comment>
<dbReference type="PANTHER" id="PTHR13937:SF0">
    <property type="entry name" value="EUKARYOTIC TRANSLATION INITIATION FACTOR 3 SUBUNIT C-RELATED"/>
    <property type="match status" value="1"/>
</dbReference>
<dbReference type="Pfam" id="PF05470">
    <property type="entry name" value="eIF-3c_N"/>
    <property type="match status" value="1"/>
</dbReference>
<name>A0A3S5CKY8_9PLAT</name>
<evidence type="ECO:0000313" key="6">
    <source>
        <dbReference type="Proteomes" id="UP000784294"/>
    </source>
</evidence>
<dbReference type="InterPro" id="IPR027516">
    <property type="entry name" value="EIF3C"/>
</dbReference>
<dbReference type="GO" id="GO:0031369">
    <property type="term" value="F:translation initiation factor binding"/>
    <property type="evidence" value="ECO:0007669"/>
    <property type="project" value="InterPro"/>
</dbReference>
<organism evidence="5 6">
    <name type="scientific">Protopolystoma xenopodis</name>
    <dbReference type="NCBI Taxonomy" id="117903"/>
    <lineage>
        <taxon>Eukaryota</taxon>
        <taxon>Metazoa</taxon>
        <taxon>Spiralia</taxon>
        <taxon>Lophotrochozoa</taxon>
        <taxon>Platyhelminthes</taxon>
        <taxon>Monogenea</taxon>
        <taxon>Polyopisthocotylea</taxon>
        <taxon>Polystomatidea</taxon>
        <taxon>Polystomatidae</taxon>
        <taxon>Protopolystoma</taxon>
    </lineage>
</organism>
<evidence type="ECO:0000256" key="2">
    <source>
        <dbReference type="ARBA" id="ARBA00022540"/>
    </source>
</evidence>
<dbReference type="Proteomes" id="UP000784294">
    <property type="component" value="Unassembled WGS sequence"/>
</dbReference>
<protein>
    <recommendedName>
        <fullName evidence="4">Eukaryotic translation initiation factor 3 subunit C N-terminal domain-containing protein</fullName>
    </recommendedName>
</protein>